<sequence>MADKNFFNEAEANYQKNNPDMDSTYLAVRNGKYTGTYDLNLEWGRPSSPDIAPLLSNVPLKEVIAAGDKLSQNHYLMFQVNIDEDEFNKAQNEMNHTGQE</sequence>
<keyword evidence="3" id="KW-1185">Reference proteome</keyword>
<dbReference type="Proteomes" id="UP000051645">
    <property type="component" value="Unassembled WGS sequence"/>
</dbReference>
<protein>
    <submittedName>
        <fullName evidence="1">Uncharacterized protein</fullName>
    </submittedName>
</protein>
<reference evidence="3 4" key="1">
    <citation type="journal article" date="2015" name="Genome Announc.">
        <title>Expanding the biotechnology potential of lactobacilli through comparative genomics of 213 strains and associated genera.</title>
        <authorList>
            <person name="Sun Z."/>
            <person name="Harris H.M."/>
            <person name="McCann A."/>
            <person name="Guo C."/>
            <person name="Argimon S."/>
            <person name="Zhang W."/>
            <person name="Yang X."/>
            <person name="Jeffery I.B."/>
            <person name="Cooney J.C."/>
            <person name="Kagawa T.F."/>
            <person name="Liu W."/>
            <person name="Song Y."/>
            <person name="Salvetti E."/>
            <person name="Wrobel A."/>
            <person name="Rasinkangas P."/>
            <person name="Parkhill J."/>
            <person name="Rea M.C."/>
            <person name="O'Sullivan O."/>
            <person name="Ritari J."/>
            <person name="Douillard F.P."/>
            <person name="Paul Ross R."/>
            <person name="Yang R."/>
            <person name="Briner A.E."/>
            <person name="Felis G.E."/>
            <person name="de Vos W.M."/>
            <person name="Barrangou R."/>
            <person name="Klaenhammer T.R."/>
            <person name="Caufield P.W."/>
            <person name="Cui Y."/>
            <person name="Zhang H."/>
            <person name="O'Toole P.W."/>
        </authorList>
    </citation>
    <scope>NUCLEOTIDE SEQUENCE [LARGE SCALE GENOMIC DNA]</scope>
    <source>
        <strain evidence="1 4">ATCC BAA-66</strain>
        <strain evidence="2 3">DSM 13344</strain>
    </source>
</reference>
<dbReference type="EMBL" id="JQAZ01000011">
    <property type="protein sequence ID" value="KRN29855.1"/>
    <property type="molecule type" value="Genomic_DNA"/>
</dbReference>
<dbReference type="Proteomes" id="UP000051751">
    <property type="component" value="Unassembled WGS sequence"/>
</dbReference>
<proteinExistence type="predicted"/>
<dbReference type="AlphaFoldDB" id="A0A0R2FPF6"/>
<organism evidence="1 4">
    <name type="scientific">Lactobacillus selangorensis</name>
    <dbReference type="NCBI Taxonomy" id="81857"/>
    <lineage>
        <taxon>Bacteria</taxon>
        <taxon>Bacillati</taxon>
        <taxon>Bacillota</taxon>
        <taxon>Bacilli</taxon>
        <taxon>Lactobacillales</taxon>
        <taxon>Lactobacillaceae</taxon>
        <taxon>Lactobacillus</taxon>
    </lineage>
</organism>
<dbReference type="EMBL" id="JQAT01000011">
    <property type="protein sequence ID" value="KRN27223.1"/>
    <property type="molecule type" value="Genomic_DNA"/>
</dbReference>
<evidence type="ECO:0000313" key="4">
    <source>
        <dbReference type="Proteomes" id="UP000051751"/>
    </source>
</evidence>
<accession>A0A0R2FPF6</accession>
<dbReference type="RefSeq" id="WP_057771213.1">
    <property type="nucleotide sequence ID" value="NZ_JQAT01000011.1"/>
</dbReference>
<gene>
    <name evidence="1" type="ORF">IV38_GL000715</name>
    <name evidence="2" type="ORF">IV40_GL000563</name>
</gene>
<dbReference type="PATRIC" id="fig|81857.3.peg.719"/>
<comment type="caution">
    <text evidence="1">The sequence shown here is derived from an EMBL/GenBank/DDBJ whole genome shotgun (WGS) entry which is preliminary data.</text>
</comment>
<evidence type="ECO:0000313" key="2">
    <source>
        <dbReference type="EMBL" id="KRN29855.1"/>
    </source>
</evidence>
<evidence type="ECO:0000313" key="3">
    <source>
        <dbReference type="Proteomes" id="UP000051645"/>
    </source>
</evidence>
<name>A0A0R2FPF6_9LACO</name>
<evidence type="ECO:0000313" key="1">
    <source>
        <dbReference type="EMBL" id="KRN27223.1"/>
    </source>
</evidence>